<keyword evidence="5" id="KW-1185">Reference proteome</keyword>
<comment type="similarity">
    <text evidence="1 2">Belongs to the outer membrane factor (OMF) (TC 1.B.17) family.</text>
</comment>
<name>A0A3N0VLJ6_9GAMM</name>
<accession>A0A3N0VLJ6</accession>
<organism evidence="4 5">
    <name type="scientific">Stagnimonas aquatica</name>
    <dbReference type="NCBI Taxonomy" id="2689987"/>
    <lineage>
        <taxon>Bacteria</taxon>
        <taxon>Pseudomonadati</taxon>
        <taxon>Pseudomonadota</taxon>
        <taxon>Gammaproteobacteria</taxon>
        <taxon>Nevskiales</taxon>
        <taxon>Nevskiaceae</taxon>
        <taxon>Stagnimonas</taxon>
    </lineage>
</organism>
<evidence type="ECO:0000256" key="3">
    <source>
        <dbReference type="SAM" id="MobiDB-lite"/>
    </source>
</evidence>
<dbReference type="FunCoup" id="A0A3N0VLJ6">
    <property type="interactions" value="215"/>
</dbReference>
<dbReference type="Gene3D" id="1.20.1600.10">
    <property type="entry name" value="Outer membrane efflux proteins (OEP)"/>
    <property type="match status" value="1"/>
</dbReference>
<dbReference type="PANTHER" id="PTHR30203:SF32">
    <property type="entry name" value="CATION EFFLUX SYSTEM PROTEIN CUSC"/>
    <property type="match status" value="1"/>
</dbReference>
<keyword evidence="2" id="KW-0812">Transmembrane</keyword>
<comment type="caution">
    <text evidence="4">The sequence shown here is derived from an EMBL/GenBank/DDBJ whole genome shotgun (WGS) entry which is preliminary data.</text>
</comment>
<gene>
    <name evidence="4" type="ORF">ED208_03540</name>
</gene>
<proteinExistence type="inferred from homology"/>
<dbReference type="Gene3D" id="2.20.200.10">
    <property type="entry name" value="Outer membrane efflux proteins (OEP)"/>
    <property type="match status" value="1"/>
</dbReference>
<dbReference type="NCBIfam" id="TIGR01845">
    <property type="entry name" value="outer_NodT"/>
    <property type="match status" value="1"/>
</dbReference>
<evidence type="ECO:0000313" key="5">
    <source>
        <dbReference type="Proteomes" id="UP000282106"/>
    </source>
</evidence>
<dbReference type="AlphaFoldDB" id="A0A3N0VLJ6"/>
<comment type="subcellular location">
    <subcellularLocation>
        <location evidence="2">Cell outer membrane</location>
        <topology evidence="2">Lipid-anchor</topology>
    </subcellularLocation>
</comment>
<keyword evidence="2" id="KW-1134">Transmembrane beta strand</keyword>
<dbReference type="Proteomes" id="UP000282106">
    <property type="component" value="Unassembled WGS sequence"/>
</dbReference>
<keyword evidence="2" id="KW-0564">Palmitate</keyword>
<feature type="region of interest" description="Disordered" evidence="3">
    <location>
        <begin position="270"/>
        <end position="289"/>
    </location>
</feature>
<evidence type="ECO:0000256" key="1">
    <source>
        <dbReference type="ARBA" id="ARBA00007613"/>
    </source>
</evidence>
<evidence type="ECO:0000256" key="2">
    <source>
        <dbReference type="RuleBase" id="RU362097"/>
    </source>
</evidence>
<keyword evidence="2" id="KW-0449">Lipoprotein</keyword>
<keyword evidence="2" id="KW-0472">Membrane</keyword>
<dbReference type="InParanoid" id="A0A3N0VLJ6"/>
<dbReference type="InterPro" id="IPR003423">
    <property type="entry name" value="OMP_efflux"/>
</dbReference>
<sequence length="481" mass="51560">MTTTEFDAGTAGRRVRRWSGLGALLLAGCASLAPPYTAPALPVAAQYPADATAVADETATPDPRWQSYFADPRLRALIAEALANNRDLRVAALRVEEARAALGLQGAERYPVIGMAAQDSRARVPGDLNVSGRPVTASQYQVGLVSSTWELDFWGRIASLETAARENLLASESARQAVRLSLIAQVAYAYLGLRELDERLVLAQRSIASREESLRIFRRRNEVGATSKLELTQVQSLLAQAQGLGAQLAQARAQQAHALVRLLGSDTDLSAPLPSGDDSEPVPAPRAGLPSELLNRRPDLIAAEHALRAAQANIGAARAAFFPRITLTGSYGSASAELAGLFDAGSGAWSFLPSLSLPIFDGGRRRAGLDLAEVRREIAVAQYEGAVQSAFRDVADALAAGRWQAEQLRIQESNLAAQSERARLAQRRYDFGAATFLEVLDAQRELLNAEQQRVQVRRALLSARVQLYAALGGDALPNATP</sequence>
<dbReference type="GO" id="GO:0015562">
    <property type="term" value="F:efflux transmembrane transporter activity"/>
    <property type="evidence" value="ECO:0007669"/>
    <property type="project" value="InterPro"/>
</dbReference>
<dbReference type="PANTHER" id="PTHR30203">
    <property type="entry name" value="OUTER MEMBRANE CATION EFFLUX PROTEIN"/>
    <property type="match status" value="1"/>
</dbReference>
<dbReference type="EMBL" id="RJVO01000001">
    <property type="protein sequence ID" value="ROH93607.1"/>
    <property type="molecule type" value="Genomic_DNA"/>
</dbReference>
<dbReference type="SUPFAM" id="SSF56954">
    <property type="entry name" value="Outer membrane efflux proteins (OEP)"/>
    <property type="match status" value="1"/>
</dbReference>
<dbReference type="RefSeq" id="WP_123210462.1">
    <property type="nucleotide sequence ID" value="NZ_RJVO01000001.1"/>
</dbReference>
<dbReference type="GO" id="GO:0009279">
    <property type="term" value="C:cell outer membrane"/>
    <property type="evidence" value="ECO:0007669"/>
    <property type="project" value="UniProtKB-SubCell"/>
</dbReference>
<dbReference type="InterPro" id="IPR010131">
    <property type="entry name" value="MdtP/NodT-like"/>
</dbReference>
<evidence type="ECO:0000313" key="4">
    <source>
        <dbReference type="EMBL" id="ROH93607.1"/>
    </source>
</evidence>
<dbReference type="Pfam" id="PF02321">
    <property type="entry name" value="OEP"/>
    <property type="match status" value="2"/>
</dbReference>
<reference evidence="4 5" key="1">
    <citation type="submission" date="2018-10" db="EMBL/GenBank/DDBJ databases">
        <authorList>
            <person name="Chen W.-M."/>
        </authorList>
    </citation>
    <scope>NUCLEOTIDE SEQUENCE [LARGE SCALE GENOMIC DNA]</scope>
    <source>
        <strain evidence="4 5">THS-13</strain>
    </source>
</reference>
<protein>
    <submittedName>
        <fullName evidence="4">Efflux transporter outer membrane subunit</fullName>
    </submittedName>
</protein>